<dbReference type="SUPFAM" id="SSF50998">
    <property type="entry name" value="Quinoprotein alcohol dehydrogenase-like"/>
    <property type="match status" value="1"/>
</dbReference>
<dbReference type="RefSeq" id="WP_256421694.1">
    <property type="nucleotide sequence ID" value="NZ_JANHDI010000008.1"/>
</dbReference>
<dbReference type="InterPro" id="IPR006311">
    <property type="entry name" value="TAT_signal"/>
</dbReference>
<dbReference type="InterPro" id="IPR015943">
    <property type="entry name" value="WD40/YVTN_repeat-like_dom_sf"/>
</dbReference>
<dbReference type="InterPro" id="IPR002372">
    <property type="entry name" value="PQQ_rpt_dom"/>
</dbReference>
<dbReference type="PANTHER" id="PTHR34512:SF30">
    <property type="entry name" value="OUTER MEMBRANE PROTEIN ASSEMBLY FACTOR BAMB"/>
    <property type="match status" value="1"/>
</dbReference>
<evidence type="ECO:0000313" key="3">
    <source>
        <dbReference type="EMBL" id="MFD1597422.1"/>
    </source>
</evidence>
<dbReference type="PANTHER" id="PTHR34512">
    <property type="entry name" value="CELL SURFACE PROTEIN"/>
    <property type="match status" value="1"/>
</dbReference>
<reference evidence="3 4" key="1">
    <citation type="journal article" date="2019" name="Int. J. Syst. Evol. Microbiol.">
        <title>The Global Catalogue of Microorganisms (GCM) 10K type strain sequencing project: providing services to taxonomists for standard genome sequencing and annotation.</title>
        <authorList>
            <consortium name="The Broad Institute Genomics Platform"/>
            <consortium name="The Broad Institute Genome Sequencing Center for Infectious Disease"/>
            <person name="Wu L."/>
            <person name="Ma J."/>
        </authorList>
    </citation>
    <scope>NUCLEOTIDE SEQUENCE [LARGE SCALE GENOMIC DNA]</scope>
    <source>
        <strain evidence="3 4">CGMCC 1.12121</strain>
    </source>
</reference>
<organism evidence="3 4">
    <name type="scientific">Halobellus rarus</name>
    <dbReference type="NCBI Taxonomy" id="1126237"/>
    <lineage>
        <taxon>Archaea</taxon>
        <taxon>Methanobacteriati</taxon>
        <taxon>Methanobacteriota</taxon>
        <taxon>Stenosarchaea group</taxon>
        <taxon>Halobacteria</taxon>
        <taxon>Halobacteriales</taxon>
        <taxon>Haloferacaceae</taxon>
        <taxon>Halobellus</taxon>
    </lineage>
</organism>
<dbReference type="PROSITE" id="PS51257">
    <property type="entry name" value="PROKAR_LIPOPROTEIN"/>
    <property type="match status" value="1"/>
</dbReference>
<dbReference type="Gene3D" id="2.130.10.10">
    <property type="entry name" value="YVTN repeat-like/Quinoprotein amine dehydrogenase"/>
    <property type="match status" value="1"/>
</dbReference>
<dbReference type="Proteomes" id="UP001597085">
    <property type="component" value="Unassembled WGS sequence"/>
</dbReference>
<gene>
    <name evidence="3" type="ORF">ACFSBX_00340</name>
</gene>
<dbReference type="InterPro" id="IPR011047">
    <property type="entry name" value="Quinoprotein_ADH-like_sf"/>
</dbReference>
<evidence type="ECO:0000259" key="2">
    <source>
        <dbReference type="Pfam" id="PF13360"/>
    </source>
</evidence>
<dbReference type="EMBL" id="JBHUDK010000002">
    <property type="protein sequence ID" value="MFD1597422.1"/>
    <property type="molecule type" value="Genomic_DNA"/>
</dbReference>
<protein>
    <submittedName>
        <fullName evidence="3">PQQ-binding-like beta-propeller repeat protein</fullName>
    </submittedName>
</protein>
<name>A0ABD6CIC2_9EURY</name>
<feature type="region of interest" description="Disordered" evidence="1">
    <location>
        <begin position="33"/>
        <end position="62"/>
    </location>
</feature>
<comment type="caution">
    <text evidence="3">The sequence shown here is derived from an EMBL/GenBank/DDBJ whole genome shotgun (WGS) entry which is preliminary data.</text>
</comment>
<dbReference type="AlphaFoldDB" id="A0ABD6CIC2"/>
<keyword evidence="4" id="KW-1185">Reference proteome</keyword>
<sequence>MSEHVSRRRFLQGASLGAIGGVSGCLRLTESTADTPASRSADAPDTGAAPDAGTAAQRETSSSSSFIARESWTLDKFGSDIVTYDGTFYLSTWVSKQILAVQPDGTIEWETDQLGKFKRDSLSVTESTIFGCGYGGQLTAVERSSGTPLWNFTGGKYDSWSTKPLVTDQYVICANWGDTAETDDDYVVYVLDRGSGEVVDTIEYTGLRSRIESVGRIGGNFYVGTSNFLDLYALDTRSEVASHDEHLYGTGYVRDGDLFVATDDNVYRYRLTGSTHELLWGTTLRGSVGDLLFTPDGILANGEAGIFNVSYDGEQQWWGKMDAYTDRPAVVENHVFALDNYHQLRVFDLGSGDRLSEATLPSEGLPLAPLASVDRTLLVGLEPLIAYDVP</sequence>
<feature type="domain" description="Pyrrolo-quinoline quinone repeat" evidence="2">
    <location>
        <begin position="98"/>
        <end position="237"/>
    </location>
</feature>
<evidence type="ECO:0000313" key="4">
    <source>
        <dbReference type="Proteomes" id="UP001597085"/>
    </source>
</evidence>
<dbReference type="InterPro" id="IPR018391">
    <property type="entry name" value="PQQ_b-propeller_rpt"/>
</dbReference>
<accession>A0ABD6CIC2</accession>
<proteinExistence type="predicted"/>
<feature type="compositionally biased region" description="Low complexity" evidence="1">
    <location>
        <begin position="41"/>
        <end position="56"/>
    </location>
</feature>
<dbReference type="SMART" id="SM00564">
    <property type="entry name" value="PQQ"/>
    <property type="match status" value="5"/>
</dbReference>
<evidence type="ECO:0000256" key="1">
    <source>
        <dbReference type="SAM" id="MobiDB-lite"/>
    </source>
</evidence>
<dbReference type="PROSITE" id="PS51318">
    <property type="entry name" value="TAT"/>
    <property type="match status" value="1"/>
</dbReference>
<dbReference type="Pfam" id="PF13360">
    <property type="entry name" value="PQQ_2"/>
    <property type="match status" value="1"/>
</dbReference>